<keyword evidence="3" id="KW-1185">Reference proteome</keyword>
<dbReference type="EMBL" id="OUNR01000019">
    <property type="protein sequence ID" value="SPP66344.1"/>
    <property type="molecule type" value="Genomic_DNA"/>
</dbReference>
<keyword evidence="2" id="KW-0548">Nucleotidyltransferase</keyword>
<reference evidence="3" key="1">
    <citation type="submission" date="2018-04" db="EMBL/GenBank/DDBJ databases">
        <authorList>
            <person name="Lucker S."/>
            <person name="Sakoula D."/>
        </authorList>
    </citation>
    <scope>NUCLEOTIDE SEQUENCE [LARGE SCALE GENOMIC DNA]</scope>
</reference>
<dbReference type="GO" id="GO:0008928">
    <property type="term" value="F:mannose-1-phosphate guanylyltransferase (GDP) activity"/>
    <property type="evidence" value="ECO:0007669"/>
    <property type="project" value="UniProtKB-EC"/>
</dbReference>
<dbReference type="GO" id="GO:0009298">
    <property type="term" value="P:GDP-mannose biosynthetic process"/>
    <property type="evidence" value="ECO:0007669"/>
    <property type="project" value="TreeGrafter"/>
</dbReference>
<protein>
    <submittedName>
        <fullName evidence="2">Putative Mannose-1-phosphate guanylyltransferase (GDP)</fullName>
        <ecNumber evidence="2">2.7.7.22</ecNumber>
    </submittedName>
</protein>
<dbReference type="Gene3D" id="3.90.550.10">
    <property type="entry name" value="Spore Coat Polysaccharide Biosynthesis Protein SpsA, Chain A"/>
    <property type="match status" value="1"/>
</dbReference>
<dbReference type="SUPFAM" id="SSF53448">
    <property type="entry name" value="Nucleotide-diphospho-sugar transferases"/>
    <property type="match status" value="1"/>
</dbReference>
<dbReference type="InterPro" id="IPR005835">
    <property type="entry name" value="NTP_transferase_dom"/>
</dbReference>
<proteinExistence type="predicted"/>
<feature type="domain" description="Nucleotidyl transferase" evidence="1">
    <location>
        <begin position="13"/>
        <end position="302"/>
    </location>
</feature>
<evidence type="ECO:0000259" key="1">
    <source>
        <dbReference type="Pfam" id="PF00483"/>
    </source>
</evidence>
<dbReference type="EC" id="2.7.7.22" evidence="2"/>
<dbReference type="PANTHER" id="PTHR46390:SF1">
    <property type="entry name" value="MANNOSE-1-PHOSPHATE GUANYLYLTRANSFERASE"/>
    <property type="match status" value="1"/>
</dbReference>
<gene>
    <name evidence="2" type="ORF">NITLEN_60147</name>
</gene>
<organism evidence="2 3">
    <name type="scientific">Nitrospira lenta</name>
    <dbReference type="NCBI Taxonomy" id="1436998"/>
    <lineage>
        <taxon>Bacteria</taxon>
        <taxon>Pseudomonadati</taxon>
        <taxon>Nitrospirota</taxon>
        <taxon>Nitrospiria</taxon>
        <taxon>Nitrospirales</taxon>
        <taxon>Nitrospiraceae</taxon>
        <taxon>Nitrospira</taxon>
    </lineage>
</organism>
<evidence type="ECO:0000313" key="2">
    <source>
        <dbReference type="EMBL" id="SPP66344.1"/>
    </source>
</evidence>
<name>A0A330LB77_9BACT</name>
<dbReference type="InterPro" id="IPR051161">
    <property type="entry name" value="Mannose-6P_isomerase_type2"/>
</dbReference>
<dbReference type="RefSeq" id="WP_181416910.1">
    <property type="nucleotide sequence ID" value="NZ_OUNR01000019.1"/>
</dbReference>
<dbReference type="Pfam" id="PF00483">
    <property type="entry name" value="NTP_transferase"/>
    <property type="match status" value="1"/>
</dbReference>
<evidence type="ECO:0000313" key="3">
    <source>
        <dbReference type="Proteomes" id="UP000248168"/>
    </source>
</evidence>
<dbReference type="PANTHER" id="PTHR46390">
    <property type="entry name" value="MANNOSE-1-PHOSPHATE GUANYLYLTRANSFERASE"/>
    <property type="match status" value="1"/>
</dbReference>
<keyword evidence="2" id="KW-0808">Transferase</keyword>
<dbReference type="Proteomes" id="UP000248168">
    <property type="component" value="Unassembled WGS sequence"/>
</dbReference>
<dbReference type="InParanoid" id="A0A330LB77"/>
<dbReference type="GO" id="GO:0004475">
    <property type="term" value="F:mannose-1-phosphate guanylyltransferase (GTP) activity"/>
    <property type="evidence" value="ECO:0007669"/>
    <property type="project" value="TreeGrafter"/>
</dbReference>
<sequence length="333" mass="37113">MESRESRSARAWSVILAGGEGERVRPLIERWLGRHKPKQYCTFVGSRSMFQHTVDRATRLTPPKRTVAVVARGHRPDALAQLKQRGLGTLVLQPENRDTAAGIFLPLTYVRARDPDATVVIYPSDHFVYPESRFLDVVLQATGVAESLPDRILLLGVMPDRLELEYGWILPGEILPAGGLDANVQAVRAFIEKPTVAQADAALARRALWNTFVMVSKISTLWELGRQCFPDLIPLFERLEHALDTSEEGRVLNSIYEAMPTKNFSSDLLQLVPECVAVMELTGVLWSDWGKPERIVETLRRIAKTPAFPPACLDQPFAPMPVVEGERSVAANV</sequence>
<dbReference type="InterPro" id="IPR029044">
    <property type="entry name" value="Nucleotide-diphossugar_trans"/>
</dbReference>
<accession>A0A330LB77</accession>
<dbReference type="AlphaFoldDB" id="A0A330LB77"/>